<gene>
    <name evidence="2" type="primary">ORF SG34</name>
</gene>
<name>Q8GPW8_PSEAI</name>
<dbReference type="AlphaFoldDB" id="Q8GPW8"/>
<sequence>MNTLQTGQIPRPALLVLAIYLDIPIYSLAQPLFILILHLEYFDQRPDASFNLFTESIISV</sequence>
<reference evidence="2" key="1">
    <citation type="journal article" date="2002" name="J. Bacteriol.">
        <title>Gene islands integrated into tRNA(Gly) genes confer genome diversity on a Pseudomonas aeruginosa clone.</title>
        <authorList>
            <person name="Larbig K.D."/>
            <person name="Christmann A."/>
            <person name="Johann A."/>
            <person name="Klockgether J."/>
            <person name="Hartsch T."/>
            <person name="Merkl R."/>
            <person name="Wiehlmann L."/>
            <person name="Fritz H.-J."/>
            <person name="Tuemmler B."/>
        </authorList>
    </citation>
    <scope>NUCLEOTIDE SEQUENCE</scope>
    <source>
        <strain evidence="2">SG17M</strain>
    </source>
</reference>
<dbReference type="EMBL" id="AF440524">
    <property type="protein sequence ID" value="AAN62256.1"/>
    <property type="molecule type" value="Genomic_DNA"/>
</dbReference>
<keyword evidence="1" id="KW-1133">Transmembrane helix</keyword>
<protein>
    <submittedName>
        <fullName evidence="2">Uncharacterized protein ORF SG34</fullName>
    </submittedName>
</protein>
<keyword evidence="1" id="KW-0472">Membrane</keyword>
<organism evidence="2">
    <name type="scientific">Pseudomonas aeruginosa</name>
    <dbReference type="NCBI Taxonomy" id="287"/>
    <lineage>
        <taxon>Bacteria</taxon>
        <taxon>Pseudomonadati</taxon>
        <taxon>Pseudomonadota</taxon>
        <taxon>Gammaproteobacteria</taxon>
        <taxon>Pseudomonadales</taxon>
        <taxon>Pseudomonadaceae</taxon>
        <taxon>Pseudomonas</taxon>
    </lineage>
</organism>
<evidence type="ECO:0000313" key="2">
    <source>
        <dbReference type="EMBL" id="AAN62256.1"/>
    </source>
</evidence>
<evidence type="ECO:0000256" key="1">
    <source>
        <dbReference type="SAM" id="Phobius"/>
    </source>
</evidence>
<accession>Q8GPW8</accession>
<keyword evidence="1" id="KW-0812">Transmembrane</keyword>
<feature type="transmembrane region" description="Helical" evidence="1">
    <location>
        <begin position="12"/>
        <end position="37"/>
    </location>
</feature>
<proteinExistence type="predicted"/>